<evidence type="ECO:0000256" key="1">
    <source>
        <dbReference type="SAM" id="MobiDB-lite"/>
    </source>
</evidence>
<feature type="compositionally biased region" description="Low complexity" evidence="1">
    <location>
        <begin position="89"/>
        <end position="99"/>
    </location>
</feature>
<sequence>MEDQPDMPFYQLVLSLQAGAMQQMGKIASPFTGKIERDLDMVRSTIDLLDMLQRKTAGNLNADEKQVLDHVLYELRLNFIDEQGKDEAAGSAPGDADPANTDSPGEEKEKND</sequence>
<dbReference type="InterPro" id="IPR014995">
    <property type="entry name" value="DUF1844"/>
</dbReference>
<feature type="region of interest" description="Disordered" evidence="1">
    <location>
        <begin position="84"/>
        <end position="112"/>
    </location>
</feature>
<proteinExistence type="predicted"/>
<dbReference type="Pfam" id="PF08899">
    <property type="entry name" value="DUF1844"/>
    <property type="match status" value="1"/>
</dbReference>
<organism evidence="2 3">
    <name type="scientific">candidate division GN15 bacterium</name>
    <dbReference type="NCBI Taxonomy" id="2072418"/>
    <lineage>
        <taxon>Bacteria</taxon>
        <taxon>candidate division GN15</taxon>
    </lineage>
</organism>
<evidence type="ECO:0000313" key="2">
    <source>
        <dbReference type="EMBL" id="PWB67641.1"/>
    </source>
</evidence>
<evidence type="ECO:0000313" key="3">
    <source>
        <dbReference type="Proteomes" id="UP000250918"/>
    </source>
</evidence>
<gene>
    <name evidence="2" type="ORF">C3F09_13125</name>
</gene>
<name>A0A855X1D8_9BACT</name>
<accession>A0A855X1D8</accession>
<reference evidence="2 3" key="1">
    <citation type="journal article" date="2018" name="ISME J.">
        <title>A methanotrophic archaeon couples anaerobic oxidation of methane to Fe(III) reduction.</title>
        <authorList>
            <person name="Cai C."/>
            <person name="Leu A.O."/>
            <person name="Xie G.J."/>
            <person name="Guo J."/>
            <person name="Feng Y."/>
            <person name="Zhao J.X."/>
            <person name="Tyson G.W."/>
            <person name="Yuan Z."/>
            <person name="Hu S."/>
        </authorList>
    </citation>
    <scope>NUCLEOTIDE SEQUENCE [LARGE SCALE GENOMIC DNA]</scope>
    <source>
        <strain evidence="2">FeB_12</strain>
    </source>
</reference>
<dbReference type="Proteomes" id="UP000250918">
    <property type="component" value="Unassembled WGS sequence"/>
</dbReference>
<dbReference type="AlphaFoldDB" id="A0A855X1D8"/>
<protein>
    <submittedName>
        <fullName evidence="2">DUF1844 domain-containing protein</fullName>
    </submittedName>
</protein>
<dbReference type="EMBL" id="PQAP01000236">
    <property type="protein sequence ID" value="PWB67641.1"/>
    <property type="molecule type" value="Genomic_DNA"/>
</dbReference>
<comment type="caution">
    <text evidence="2">The sequence shown here is derived from an EMBL/GenBank/DDBJ whole genome shotgun (WGS) entry which is preliminary data.</text>
</comment>